<keyword evidence="6 12" id="KW-0441">Lipid A biosynthesis</keyword>
<comment type="similarity">
    <text evidence="12">Belongs to the LpxC family.</text>
</comment>
<evidence type="ECO:0000256" key="7">
    <source>
        <dbReference type="ARBA" id="ARBA00022723"/>
    </source>
</evidence>
<evidence type="ECO:0000256" key="9">
    <source>
        <dbReference type="ARBA" id="ARBA00022833"/>
    </source>
</evidence>
<dbReference type="Gene3D" id="3.30.1700.10">
    <property type="entry name" value="lpxc deacetylase, domain 2"/>
    <property type="match status" value="1"/>
</dbReference>
<evidence type="ECO:0000256" key="5">
    <source>
        <dbReference type="ARBA" id="ARBA00022516"/>
    </source>
</evidence>
<keyword evidence="14" id="KW-1185">Reference proteome</keyword>
<dbReference type="PANTHER" id="PTHR33694:SF1">
    <property type="entry name" value="UDP-3-O-ACYL-N-ACETYLGLUCOSAMINE DEACETYLASE 1, MITOCHONDRIAL-RELATED"/>
    <property type="match status" value="1"/>
</dbReference>
<dbReference type="Gene3D" id="3.30.230.20">
    <property type="entry name" value="lpxc deacetylase, domain 1"/>
    <property type="match status" value="1"/>
</dbReference>
<evidence type="ECO:0000256" key="8">
    <source>
        <dbReference type="ARBA" id="ARBA00022801"/>
    </source>
</evidence>
<dbReference type="InterPro" id="IPR015870">
    <property type="entry name" value="UDP-acyl_N-AcGlcN_deAcase_N"/>
</dbReference>
<evidence type="ECO:0000256" key="12">
    <source>
        <dbReference type="HAMAP-Rule" id="MF_00388"/>
    </source>
</evidence>
<feature type="binding site" evidence="12">
    <location>
        <position position="259"/>
    </location>
    <ligand>
        <name>Zn(2+)</name>
        <dbReference type="ChEBI" id="CHEBI:29105"/>
    </ligand>
</feature>
<evidence type="ECO:0000256" key="4">
    <source>
        <dbReference type="ARBA" id="ARBA00012745"/>
    </source>
</evidence>
<dbReference type="InterPro" id="IPR011334">
    <property type="entry name" value="UDP-acyl_GlcNac_deAcase_C"/>
</dbReference>
<reference evidence="13 14" key="1">
    <citation type="journal article" date="2018" name="Arch. Microbiol.">
        <title>New insights into the metabolic potential of the phototrophic purple bacterium Rhodopila globiformis DSM 161(T) from its draft genome sequence and evidence for a vanadium-dependent nitrogenase.</title>
        <authorList>
            <person name="Imhoff J.F."/>
            <person name="Rahn T."/>
            <person name="Kunzel S."/>
            <person name="Neulinger S.C."/>
        </authorList>
    </citation>
    <scope>NUCLEOTIDE SEQUENCE [LARGE SCALE GENOMIC DNA]</scope>
    <source>
        <strain evidence="13 14">DSM 161</strain>
    </source>
</reference>
<dbReference type="OrthoDB" id="9802746at2"/>
<evidence type="ECO:0000256" key="11">
    <source>
        <dbReference type="ARBA" id="ARBA00024535"/>
    </source>
</evidence>
<dbReference type="EMBL" id="NHRY01000258">
    <property type="protein sequence ID" value="PPQ27461.1"/>
    <property type="molecule type" value="Genomic_DNA"/>
</dbReference>
<evidence type="ECO:0000256" key="10">
    <source>
        <dbReference type="ARBA" id="ARBA00023098"/>
    </source>
</evidence>
<comment type="cofactor">
    <cofactor evidence="1 12">
        <name>Zn(2+)</name>
        <dbReference type="ChEBI" id="CHEBI:29105"/>
    </cofactor>
</comment>
<dbReference type="GO" id="GO:0016020">
    <property type="term" value="C:membrane"/>
    <property type="evidence" value="ECO:0007669"/>
    <property type="project" value="GOC"/>
</dbReference>
<comment type="function">
    <text evidence="2 12">Catalyzes the hydrolysis of UDP-3-O-myristoyl-N-acetylglucosamine to form UDP-3-O-myristoylglucosamine and acetate, the committed step in lipid A biosynthesis.</text>
</comment>
<keyword evidence="7 12" id="KW-0479">Metal-binding</keyword>
<dbReference type="SUPFAM" id="SSF54211">
    <property type="entry name" value="Ribosomal protein S5 domain 2-like"/>
    <property type="match status" value="2"/>
</dbReference>
<keyword evidence="8 12" id="KW-0378">Hydrolase</keyword>
<dbReference type="AlphaFoldDB" id="A0A2S6MYM9"/>
<feature type="binding site" evidence="12">
    <location>
        <position position="263"/>
    </location>
    <ligand>
        <name>Zn(2+)</name>
        <dbReference type="ChEBI" id="CHEBI:29105"/>
    </ligand>
</feature>
<evidence type="ECO:0000313" key="14">
    <source>
        <dbReference type="Proteomes" id="UP000239724"/>
    </source>
</evidence>
<keyword evidence="9 12" id="KW-0862">Zinc</keyword>
<dbReference type="InterPro" id="IPR020568">
    <property type="entry name" value="Ribosomal_Su5_D2-typ_SF"/>
</dbReference>
<dbReference type="RefSeq" id="WP_104521990.1">
    <property type="nucleotide sequence ID" value="NZ_NHRY01000258.1"/>
</dbReference>
<dbReference type="InterPro" id="IPR004463">
    <property type="entry name" value="UDP-acyl_GlcNac_deAcase"/>
</dbReference>
<proteinExistence type="inferred from homology"/>
<dbReference type="GO" id="GO:0103117">
    <property type="term" value="F:UDP-3-O-acyl-N-acetylglucosamine deacetylase activity"/>
    <property type="evidence" value="ECO:0007669"/>
    <property type="project" value="UniProtKB-UniRule"/>
</dbReference>
<dbReference type="Pfam" id="PF03331">
    <property type="entry name" value="LpxC"/>
    <property type="match status" value="1"/>
</dbReference>
<evidence type="ECO:0000256" key="3">
    <source>
        <dbReference type="ARBA" id="ARBA00005002"/>
    </source>
</evidence>
<feature type="binding site" evidence="12">
    <location>
        <position position="94"/>
    </location>
    <ligand>
        <name>Zn(2+)</name>
        <dbReference type="ChEBI" id="CHEBI:29105"/>
    </ligand>
</feature>
<dbReference type="HAMAP" id="MF_00388">
    <property type="entry name" value="LpxC"/>
    <property type="match status" value="1"/>
</dbReference>
<dbReference type="Proteomes" id="UP000239724">
    <property type="component" value="Unassembled WGS sequence"/>
</dbReference>
<feature type="active site" description="Proton donor" evidence="12">
    <location>
        <position position="286"/>
    </location>
</feature>
<comment type="catalytic activity">
    <reaction evidence="11 12">
        <text>a UDP-3-O-[(3R)-3-hydroxyacyl]-N-acetyl-alpha-D-glucosamine + H2O = a UDP-3-O-[(3R)-3-hydroxyacyl]-alpha-D-glucosamine + acetate</text>
        <dbReference type="Rhea" id="RHEA:67816"/>
        <dbReference type="ChEBI" id="CHEBI:15377"/>
        <dbReference type="ChEBI" id="CHEBI:30089"/>
        <dbReference type="ChEBI" id="CHEBI:137740"/>
        <dbReference type="ChEBI" id="CHEBI:173225"/>
        <dbReference type="EC" id="3.5.1.108"/>
    </reaction>
</comment>
<dbReference type="GO" id="GO:0046872">
    <property type="term" value="F:metal ion binding"/>
    <property type="evidence" value="ECO:0007669"/>
    <property type="project" value="UniProtKB-KW"/>
</dbReference>
<name>A0A2S6MYM9_RHOGL</name>
<sequence length="316" mass="33922">MDGFVRLNFEQTTAPRWEQRTLKAAIGCVGVGVHTGRRVNLTFRPAEADHGIVFRRTDLGRDIEARFDNVCDTRLCTSVADPGMPSARIGTIEHVMAALAGAGIDNAVVEIDGPEVPILDGSAAPFLFLLDCAGVRELDASRRVIEVRKTIRVTAGDAWAELRPLGPAFRSAQPVLEMDLSIDFAASAIGRQSCSLRLTPESFRHELASARTFAQAEEVEQLRAAGLARGGSLDNAIVVDGGRVLNIGGLRMESEFANHKMLDAVGDLALAGGPLHGRFVAHRTGHDLNNRLLKALFADIGAWRSITTEPLVSVAA</sequence>
<dbReference type="GO" id="GO:0009245">
    <property type="term" value="P:lipid A biosynthetic process"/>
    <property type="evidence" value="ECO:0007669"/>
    <property type="project" value="UniProtKB-UniRule"/>
</dbReference>
<accession>A0A2S6MYM9</accession>
<organism evidence="13 14">
    <name type="scientific">Rhodopila globiformis</name>
    <name type="common">Rhodopseudomonas globiformis</name>
    <dbReference type="NCBI Taxonomy" id="1071"/>
    <lineage>
        <taxon>Bacteria</taxon>
        <taxon>Pseudomonadati</taxon>
        <taxon>Pseudomonadota</taxon>
        <taxon>Alphaproteobacteria</taxon>
        <taxon>Acetobacterales</taxon>
        <taxon>Acetobacteraceae</taxon>
        <taxon>Rhodopila</taxon>
    </lineage>
</organism>
<protein>
    <recommendedName>
        <fullName evidence="4 12">UDP-3-O-acyl-N-acetylglucosamine deacetylase</fullName>
        <shortName evidence="12">UDP-3-O-acyl-GlcNAc deacetylase</shortName>
        <ecNumber evidence="4 12">3.5.1.108</ecNumber>
    </recommendedName>
    <alternativeName>
        <fullName evidence="12">UDP-3-O-[R-3-hydroxymyristoyl]-N-acetylglucosamine deacetylase</fullName>
    </alternativeName>
</protein>
<dbReference type="PANTHER" id="PTHR33694">
    <property type="entry name" value="UDP-3-O-ACYL-N-ACETYLGLUCOSAMINE DEACETYLASE 1, MITOCHONDRIAL-RELATED"/>
    <property type="match status" value="1"/>
</dbReference>
<evidence type="ECO:0000256" key="6">
    <source>
        <dbReference type="ARBA" id="ARBA00022556"/>
    </source>
</evidence>
<evidence type="ECO:0000256" key="2">
    <source>
        <dbReference type="ARBA" id="ARBA00002923"/>
    </source>
</evidence>
<keyword evidence="10 12" id="KW-0443">Lipid metabolism</keyword>
<comment type="caution">
    <text evidence="13">The sequence shown here is derived from an EMBL/GenBank/DDBJ whole genome shotgun (WGS) entry which is preliminary data.</text>
</comment>
<keyword evidence="5 12" id="KW-0444">Lipid biosynthesis</keyword>
<dbReference type="NCBIfam" id="TIGR00325">
    <property type="entry name" value="lpxC"/>
    <property type="match status" value="1"/>
</dbReference>
<dbReference type="EC" id="3.5.1.108" evidence="4 12"/>
<dbReference type="UniPathway" id="UPA00359">
    <property type="reaction ID" value="UER00478"/>
</dbReference>
<gene>
    <name evidence="12" type="primary">lpxC</name>
    <name evidence="13" type="ORF">CCS01_27305</name>
</gene>
<comment type="pathway">
    <text evidence="3 12">Glycolipid biosynthesis; lipid IV(A) biosynthesis; lipid IV(A) from (3R)-3-hydroxytetradecanoyl-[acyl-carrier-protein] and UDP-N-acetyl-alpha-D-glucosamine: step 2/6.</text>
</comment>
<evidence type="ECO:0000256" key="1">
    <source>
        <dbReference type="ARBA" id="ARBA00001947"/>
    </source>
</evidence>
<evidence type="ECO:0000313" key="13">
    <source>
        <dbReference type="EMBL" id="PPQ27461.1"/>
    </source>
</evidence>